<feature type="transmembrane region" description="Helical" evidence="11">
    <location>
        <begin position="163"/>
        <end position="182"/>
    </location>
</feature>
<dbReference type="GO" id="GO:0055085">
    <property type="term" value="P:transmembrane transport"/>
    <property type="evidence" value="ECO:0007669"/>
    <property type="project" value="InterPro"/>
</dbReference>
<keyword evidence="6 10" id="KW-0812">Transmembrane</keyword>
<keyword evidence="4" id="KW-1003">Cell membrane</keyword>
<organism evidence="13 14">
    <name type="scientific">Pedobacter lusitanus</name>
    <dbReference type="NCBI Taxonomy" id="1503925"/>
    <lineage>
        <taxon>Bacteria</taxon>
        <taxon>Pseudomonadati</taxon>
        <taxon>Bacteroidota</taxon>
        <taxon>Sphingobacteriia</taxon>
        <taxon>Sphingobacteriales</taxon>
        <taxon>Sphingobacteriaceae</taxon>
        <taxon>Pedobacter</taxon>
    </lineage>
</organism>
<dbReference type="InterPro" id="IPR037682">
    <property type="entry name" value="TonB_C"/>
</dbReference>
<dbReference type="Gene3D" id="2.170.130.10">
    <property type="entry name" value="TonB-dependent receptor, plug domain"/>
    <property type="match status" value="1"/>
</dbReference>
<dbReference type="EMBL" id="JXRA01000011">
    <property type="protein sequence ID" value="KIO78567.1"/>
    <property type="molecule type" value="Genomic_DNA"/>
</dbReference>
<reference evidence="13 14" key="1">
    <citation type="submission" date="2015-01" db="EMBL/GenBank/DDBJ databases">
        <title>Draft genome sequence of Pedobacter sp. NL19 isolated from sludge of an effluent treatment pond in an abandoned uranium mine.</title>
        <authorList>
            <person name="Santos T."/>
            <person name="Caetano T."/>
            <person name="Covas C."/>
            <person name="Cruz A."/>
            <person name="Mendo S."/>
        </authorList>
    </citation>
    <scope>NUCLEOTIDE SEQUENCE [LARGE SCALE GENOMIC DNA]</scope>
    <source>
        <strain evidence="13 14">NL19</strain>
    </source>
</reference>
<dbReference type="GO" id="GO:0031992">
    <property type="term" value="F:energy transducer activity"/>
    <property type="evidence" value="ECO:0007669"/>
    <property type="project" value="TreeGrafter"/>
</dbReference>
<dbReference type="GO" id="GO:0009279">
    <property type="term" value="C:cell outer membrane"/>
    <property type="evidence" value="ECO:0007669"/>
    <property type="project" value="UniProtKB-SubCell"/>
</dbReference>
<evidence type="ECO:0000313" key="14">
    <source>
        <dbReference type="Proteomes" id="UP000032049"/>
    </source>
</evidence>
<evidence type="ECO:0000259" key="12">
    <source>
        <dbReference type="PROSITE" id="PS52015"/>
    </source>
</evidence>
<evidence type="ECO:0000256" key="1">
    <source>
        <dbReference type="ARBA" id="ARBA00004383"/>
    </source>
</evidence>
<gene>
    <name evidence="13" type="ORF">TH53_03055</name>
</gene>
<name>A0A0D0GMY2_9SPHI</name>
<keyword evidence="14" id="KW-1185">Reference proteome</keyword>
<dbReference type="AlphaFoldDB" id="A0A0D0GMY2"/>
<dbReference type="InterPro" id="IPR039426">
    <property type="entry name" value="TonB-dep_rcpt-like"/>
</dbReference>
<dbReference type="CDD" id="cd07341">
    <property type="entry name" value="M56_BlaR1_MecR1_like"/>
    <property type="match status" value="1"/>
</dbReference>
<keyword evidence="10" id="KW-0998">Cell outer membrane</keyword>
<keyword evidence="9 10" id="KW-0472">Membrane</keyword>
<accession>A0A0D0GMY2</accession>
<dbReference type="GO" id="GO:0098797">
    <property type="term" value="C:plasma membrane protein complex"/>
    <property type="evidence" value="ECO:0007669"/>
    <property type="project" value="TreeGrafter"/>
</dbReference>
<evidence type="ECO:0000256" key="5">
    <source>
        <dbReference type="ARBA" id="ARBA00022519"/>
    </source>
</evidence>
<dbReference type="SUPFAM" id="SSF56935">
    <property type="entry name" value="Porins"/>
    <property type="match status" value="1"/>
</dbReference>
<feature type="transmembrane region" description="Helical" evidence="11">
    <location>
        <begin position="6"/>
        <end position="24"/>
    </location>
</feature>
<feature type="transmembrane region" description="Helical" evidence="11">
    <location>
        <begin position="36"/>
        <end position="52"/>
    </location>
</feature>
<dbReference type="Gene3D" id="3.30.1150.10">
    <property type="match status" value="2"/>
</dbReference>
<feature type="transmembrane region" description="Helical" evidence="11">
    <location>
        <begin position="208"/>
        <end position="229"/>
    </location>
</feature>
<keyword evidence="8 11" id="KW-1133">Transmembrane helix</keyword>
<dbReference type="SUPFAM" id="SSF74653">
    <property type="entry name" value="TolA/TonB C-terminal domain"/>
    <property type="match status" value="2"/>
</dbReference>
<dbReference type="InterPro" id="IPR051045">
    <property type="entry name" value="TonB-dependent_transducer"/>
</dbReference>
<sequence>MTWAHYLLQVNIYLVIFYAFYKLLLDKETYFMLNRIYLISAGVFSLVIPFLRPEWFVKQPATQQIKIGIEQLSMMAEGTVASDENYHLSLSETVTIIYIIGALFFLGRFLFQLYRVKKLLRANPAGMAFSFFRKKVIDPAFKGKDIIEKHEDVHIRQYHTIDVLFFGLLGVLVWFNPIIYLYKTAVKNIHEYLADEAAARFQGDKETYAMLILSQAFGVNQNILTNSFFNKSLIKKRVFMLYKQRSTKTAILKYGLFLPLFAVTLLLSSATISENESLRNVAREIAAPVSLTASRLPLPGSEFLTQETNIWDPFYKHLASTIKYPAAAFKDQLQGNVIIKFTLQNGELKNVGAITQLGSGCDAEVIRAIAAFDGFKSTENGLYSIAVAFRLNGAGTQIQNKFTVTPKGYQALKSVTITGYNSSKPDNSTKVYDFVSITKQPSFPGGMNKFYAYLAKSVNYPAEAKKNNVQGKVFLSFIVEMDGTLNDIRVIRGVGSGLDEEAVRILKESPKWEPGYNDNLPVRVKYNIPISFSFTKEDNKAQELPPANALYVIDGKPVSDKAALDAISPNDIESVEVLKGAKATEIYGEAGKNGAIVVTTKK</sequence>
<evidence type="ECO:0000256" key="10">
    <source>
        <dbReference type="PROSITE-ProRule" id="PRU01360"/>
    </source>
</evidence>
<keyword evidence="7" id="KW-0653">Protein transport</keyword>
<evidence type="ECO:0000256" key="8">
    <source>
        <dbReference type="ARBA" id="ARBA00022989"/>
    </source>
</evidence>
<keyword evidence="10" id="KW-1134">Transmembrane beta strand</keyword>
<feature type="domain" description="TonB C-terminal" evidence="12">
    <location>
        <begin position="445"/>
        <end position="541"/>
    </location>
</feature>
<evidence type="ECO:0000256" key="6">
    <source>
        <dbReference type="ARBA" id="ARBA00022692"/>
    </source>
</evidence>
<dbReference type="InterPro" id="IPR037066">
    <property type="entry name" value="Plug_dom_sf"/>
</dbReference>
<dbReference type="STRING" id="1503925.TH53_03055"/>
<dbReference type="GO" id="GO:0015031">
    <property type="term" value="P:protein transport"/>
    <property type="evidence" value="ECO:0007669"/>
    <property type="project" value="UniProtKB-KW"/>
</dbReference>
<dbReference type="Pfam" id="PF05569">
    <property type="entry name" value="Peptidase_M56"/>
    <property type="match status" value="1"/>
</dbReference>
<dbReference type="PROSITE" id="PS52016">
    <property type="entry name" value="TONB_DEPENDENT_REC_3"/>
    <property type="match status" value="1"/>
</dbReference>
<keyword evidence="3 10" id="KW-0813">Transport</keyword>
<dbReference type="PROSITE" id="PS52015">
    <property type="entry name" value="TONB_CTD"/>
    <property type="match status" value="1"/>
</dbReference>
<dbReference type="PANTHER" id="PTHR33446">
    <property type="entry name" value="PROTEIN TONB-RELATED"/>
    <property type="match status" value="1"/>
</dbReference>
<dbReference type="Proteomes" id="UP000032049">
    <property type="component" value="Unassembled WGS sequence"/>
</dbReference>
<comment type="similarity">
    <text evidence="2">Belongs to the TonB family.</text>
</comment>
<dbReference type="RefSeq" id="WP_041878230.1">
    <property type="nucleotide sequence ID" value="NZ_JXRA01000011.1"/>
</dbReference>
<evidence type="ECO:0000313" key="13">
    <source>
        <dbReference type="EMBL" id="KIO78567.1"/>
    </source>
</evidence>
<evidence type="ECO:0000256" key="4">
    <source>
        <dbReference type="ARBA" id="ARBA00022475"/>
    </source>
</evidence>
<dbReference type="InterPro" id="IPR006260">
    <property type="entry name" value="TonB/TolA_C"/>
</dbReference>
<evidence type="ECO:0000256" key="3">
    <source>
        <dbReference type="ARBA" id="ARBA00022448"/>
    </source>
</evidence>
<dbReference type="OrthoDB" id="649093at2"/>
<comment type="subcellular location">
    <subcellularLocation>
        <location evidence="1">Cell inner membrane</location>
        <topology evidence="1">Single-pass membrane protein</topology>
        <orientation evidence="1">Periplasmic side</orientation>
    </subcellularLocation>
    <subcellularLocation>
        <location evidence="10">Cell outer membrane</location>
        <topology evidence="10">Multi-pass membrane protein</topology>
    </subcellularLocation>
</comment>
<evidence type="ECO:0000256" key="2">
    <source>
        <dbReference type="ARBA" id="ARBA00006555"/>
    </source>
</evidence>
<feature type="transmembrane region" description="Helical" evidence="11">
    <location>
        <begin position="93"/>
        <end position="111"/>
    </location>
</feature>
<dbReference type="Pfam" id="PF03544">
    <property type="entry name" value="TonB_C"/>
    <property type="match status" value="1"/>
</dbReference>
<proteinExistence type="inferred from homology"/>
<evidence type="ECO:0000256" key="11">
    <source>
        <dbReference type="SAM" id="Phobius"/>
    </source>
</evidence>
<dbReference type="NCBIfam" id="TIGR01352">
    <property type="entry name" value="tonB_Cterm"/>
    <property type="match status" value="1"/>
</dbReference>
<dbReference type="PANTHER" id="PTHR33446:SF2">
    <property type="entry name" value="PROTEIN TONB"/>
    <property type="match status" value="1"/>
</dbReference>
<dbReference type="InterPro" id="IPR012910">
    <property type="entry name" value="Plug_dom"/>
</dbReference>
<dbReference type="Pfam" id="PF07715">
    <property type="entry name" value="Plug"/>
    <property type="match status" value="1"/>
</dbReference>
<comment type="similarity">
    <text evidence="10">Belongs to the TonB-dependent receptor family.</text>
</comment>
<evidence type="ECO:0000256" key="9">
    <source>
        <dbReference type="ARBA" id="ARBA00023136"/>
    </source>
</evidence>
<feature type="transmembrane region" description="Helical" evidence="11">
    <location>
        <begin position="250"/>
        <end position="270"/>
    </location>
</feature>
<evidence type="ECO:0000256" key="7">
    <source>
        <dbReference type="ARBA" id="ARBA00022927"/>
    </source>
</evidence>
<keyword evidence="5" id="KW-0997">Cell inner membrane</keyword>
<comment type="caution">
    <text evidence="13">The sequence shown here is derived from an EMBL/GenBank/DDBJ whole genome shotgun (WGS) entry which is preliminary data.</text>
</comment>
<protein>
    <recommendedName>
        <fullName evidence="12">TonB C-terminal domain-containing protein</fullName>
    </recommendedName>
</protein>
<dbReference type="InterPro" id="IPR008756">
    <property type="entry name" value="Peptidase_M56"/>
</dbReference>